<keyword evidence="6" id="KW-0227">DNA damage</keyword>
<comment type="catalytic activity">
    <reaction evidence="1">
        <text>a 4-O-methyl-thymidine in DNA + L-cysteinyl-[protein] = a thymidine in DNA + S-methyl-L-cysteinyl-[protein]</text>
        <dbReference type="Rhea" id="RHEA:53428"/>
        <dbReference type="Rhea" id="RHEA-COMP:10131"/>
        <dbReference type="Rhea" id="RHEA-COMP:10132"/>
        <dbReference type="Rhea" id="RHEA-COMP:13555"/>
        <dbReference type="Rhea" id="RHEA-COMP:13556"/>
        <dbReference type="ChEBI" id="CHEBI:29950"/>
        <dbReference type="ChEBI" id="CHEBI:82612"/>
        <dbReference type="ChEBI" id="CHEBI:137386"/>
        <dbReference type="ChEBI" id="CHEBI:137387"/>
        <dbReference type="EC" id="2.1.1.63"/>
    </reaction>
</comment>
<dbReference type="InterPro" id="IPR036388">
    <property type="entry name" value="WH-like_DNA-bd_sf"/>
</dbReference>
<dbReference type="Gene3D" id="3.30.160.70">
    <property type="entry name" value="Methylated DNA-protein cysteine methyltransferase domain"/>
    <property type="match status" value="1"/>
</dbReference>
<dbReference type="Proteomes" id="UP000325957">
    <property type="component" value="Unassembled WGS sequence"/>
</dbReference>
<evidence type="ECO:0000256" key="6">
    <source>
        <dbReference type="ARBA" id="ARBA00022763"/>
    </source>
</evidence>
<comment type="similarity">
    <text evidence="2">Belongs to the MGMT family.</text>
</comment>
<proteinExistence type="inferred from homology"/>
<dbReference type="OrthoDB" id="9802228at2"/>
<dbReference type="InterPro" id="IPR036631">
    <property type="entry name" value="MGMT_N_sf"/>
</dbReference>
<reference evidence="10 11" key="1">
    <citation type="submission" date="2019-05" db="EMBL/GenBank/DDBJ databases">
        <title>Kocuria coralli sp. nov., a novel actinobacterium isolated from coral reef seawater.</title>
        <authorList>
            <person name="Li J."/>
        </authorList>
    </citation>
    <scope>NUCLEOTIDE SEQUENCE [LARGE SCALE GENOMIC DNA]</scope>
    <source>
        <strain evidence="10 11">SCSIO 13007</strain>
    </source>
</reference>
<gene>
    <name evidence="10" type="ORF">FCK90_09965</name>
</gene>
<dbReference type="EMBL" id="SZWF01000013">
    <property type="protein sequence ID" value="KAA9393986.1"/>
    <property type="molecule type" value="Genomic_DNA"/>
</dbReference>
<dbReference type="PANTHER" id="PTHR10815">
    <property type="entry name" value="METHYLATED-DNA--PROTEIN-CYSTEINE METHYLTRANSFERASE"/>
    <property type="match status" value="1"/>
</dbReference>
<feature type="domain" description="Methylated-DNA-[protein]-cysteine S-methyltransferase DNA binding" evidence="9">
    <location>
        <begin position="118"/>
        <end position="194"/>
    </location>
</feature>
<dbReference type="FunFam" id="1.10.10.10:FF:000214">
    <property type="entry name" value="Methylated-DNA--protein-cysteine methyltransferase"/>
    <property type="match status" value="1"/>
</dbReference>
<evidence type="ECO:0000259" key="9">
    <source>
        <dbReference type="Pfam" id="PF01035"/>
    </source>
</evidence>
<comment type="catalytic activity">
    <reaction evidence="8">
        <text>a 6-O-methyl-2'-deoxyguanosine in DNA + L-cysteinyl-[protein] = S-methyl-L-cysteinyl-[protein] + a 2'-deoxyguanosine in DNA</text>
        <dbReference type="Rhea" id="RHEA:24000"/>
        <dbReference type="Rhea" id="RHEA-COMP:10131"/>
        <dbReference type="Rhea" id="RHEA-COMP:10132"/>
        <dbReference type="Rhea" id="RHEA-COMP:11367"/>
        <dbReference type="Rhea" id="RHEA-COMP:11368"/>
        <dbReference type="ChEBI" id="CHEBI:29950"/>
        <dbReference type="ChEBI" id="CHEBI:82612"/>
        <dbReference type="ChEBI" id="CHEBI:85445"/>
        <dbReference type="ChEBI" id="CHEBI:85448"/>
        <dbReference type="EC" id="2.1.1.63"/>
    </reaction>
</comment>
<evidence type="ECO:0000256" key="7">
    <source>
        <dbReference type="ARBA" id="ARBA00023204"/>
    </source>
</evidence>
<evidence type="ECO:0000313" key="11">
    <source>
        <dbReference type="Proteomes" id="UP000325957"/>
    </source>
</evidence>
<dbReference type="GO" id="GO:0032259">
    <property type="term" value="P:methylation"/>
    <property type="evidence" value="ECO:0007669"/>
    <property type="project" value="UniProtKB-KW"/>
</dbReference>
<evidence type="ECO:0000256" key="4">
    <source>
        <dbReference type="ARBA" id="ARBA00022603"/>
    </source>
</evidence>
<evidence type="ECO:0000313" key="10">
    <source>
        <dbReference type="EMBL" id="KAA9393986.1"/>
    </source>
</evidence>
<dbReference type="EC" id="2.1.1.63" evidence="3"/>
<name>A0A5J5KYU4_9MICC</name>
<dbReference type="Pfam" id="PF01035">
    <property type="entry name" value="DNA_binding_1"/>
    <property type="match status" value="1"/>
</dbReference>
<dbReference type="InterPro" id="IPR014048">
    <property type="entry name" value="MethylDNA_cys_MeTrfase_DNA-bd"/>
</dbReference>
<dbReference type="PANTHER" id="PTHR10815:SF5">
    <property type="entry name" value="METHYLATED-DNA--PROTEIN-CYSTEINE METHYLTRANSFERASE"/>
    <property type="match status" value="1"/>
</dbReference>
<evidence type="ECO:0000256" key="1">
    <source>
        <dbReference type="ARBA" id="ARBA00001286"/>
    </source>
</evidence>
<evidence type="ECO:0000256" key="8">
    <source>
        <dbReference type="ARBA" id="ARBA00049348"/>
    </source>
</evidence>
<protein>
    <recommendedName>
        <fullName evidence="3">methylated-DNA--[protein]-cysteine S-methyltransferase</fullName>
        <ecNumber evidence="3">2.1.1.63</ecNumber>
    </recommendedName>
</protein>
<evidence type="ECO:0000256" key="2">
    <source>
        <dbReference type="ARBA" id="ARBA00008711"/>
    </source>
</evidence>
<dbReference type="CDD" id="cd06445">
    <property type="entry name" value="ATase"/>
    <property type="match status" value="1"/>
</dbReference>
<dbReference type="SUPFAM" id="SSF53155">
    <property type="entry name" value="Methylated DNA-protein cysteine methyltransferase domain"/>
    <property type="match status" value="1"/>
</dbReference>
<sequence>MDPAEQGAFLPRGDGPAPQADALHLREPIAARHREVATPLGTMLVAVGDFDGHPAVTGAWFVGQAHFPATGLLGEPDHDGDPLLAAAAEQLTQWFARERQGFDLPLALDQKPQSLGPRVWRALQEIPYGRTTTYGEIAVALGGRSLAQAVGQAVGRNPWAVIVPCHRALGSDGGLTGYAGGLERKRALLELEGALPHEPGLF</sequence>
<dbReference type="NCBIfam" id="TIGR00589">
    <property type="entry name" value="ogt"/>
    <property type="match status" value="1"/>
</dbReference>
<keyword evidence="5 10" id="KW-0808">Transferase</keyword>
<dbReference type="InterPro" id="IPR036217">
    <property type="entry name" value="MethylDNA_cys_MeTrfase_DNAb"/>
</dbReference>
<dbReference type="Gene3D" id="1.10.10.10">
    <property type="entry name" value="Winged helix-like DNA-binding domain superfamily/Winged helix DNA-binding domain"/>
    <property type="match status" value="1"/>
</dbReference>
<dbReference type="SUPFAM" id="SSF46767">
    <property type="entry name" value="Methylated DNA-protein cysteine methyltransferase, C-terminal domain"/>
    <property type="match status" value="1"/>
</dbReference>
<accession>A0A5J5KYU4</accession>
<dbReference type="AlphaFoldDB" id="A0A5J5KYU4"/>
<evidence type="ECO:0000256" key="5">
    <source>
        <dbReference type="ARBA" id="ARBA00022679"/>
    </source>
</evidence>
<dbReference type="GO" id="GO:0003908">
    <property type="term" value="F:methylated-DNA-[protein]-cysteine S-methyltransferase activity"/>
    <property type="evidence" value="ECO:0007669"/>
    <property type="project" value="UniProtKB-EC"/>
</dbReference>
<comment type="caution">
    <text evidence="10">The sequence shown here is derived from an EMBL/GenBank/DDBJ whole genome shotgun (WGS) entry which is preliminary data.</text>
</comment>
<keyword evidence="7" id="KW-0234">DNA repair</keyword>
<evidence type="ECO:0000256" key="3">
    <source>
        <dbReference type="ARBA" id="ARBA00011918"/>
    </source>
</evidence>
<organism evidence="10 11">
    <name type="scientific">Kocuria coralli</name>
    <dbReference type="NCBI Taxonomy" id="1461025"/>
    <lineage>
        <taxon>Bacteria</taxon>
        <taxon>Bacillati</taxon>
        <taxon>Actinomycetota</taxon>
        <taxon>Actinomycetes</taxon>
        <taxon>Micrococcales</taxon>
        <taxon>Micrococcaceae</taxon>
        <taxon>Kocuria</taxon>
    </lineage>
</organism>
<keyword evidence="4 10" id="KW-0489">Methyltransferase</keyword>
<keyword evidence="11" id="KW-1185">Reference proteome</keyword>
<dbReference type="GO" id="GO:0006281">
    <property type="term" value="P:DNA repair"/>
    <property type="evidence" value="ECO:0007669"/>
    <property type="project" value="UniProtKB-KW"/>
</dbReference>